<feature type="domain" description="GAF" evidence="1">
    <location>
        <begin position="35"/>
        <end position="162"/>
    </location>
</feature>
<dbReference type="InterPro" id="IPR029016">
    <property type="entry name" value="GAF-like_dom_sf"/>
</dbReference>
<evidence type="ECO:0000313" key="2">
    <source>
        <dbReference type="EMBL" id="AKD04219.1"/>
    </source>
</evidence>
<dbReference type="OrthoDB" id="9811889at2"/>
<dbReference type="HOGENOM" id="CLU_096802_4_0_10"/>
<proteinExistence type="predicted"/>
<accession>A0A0E3ZH25</accession>
<dbReference type="RefSeq" id="WP_046311892.1">
    <property type="nucleotide sequence ID" value="NZ_CBCSCY010000047.1"/>
</dbReference>
<organism evidence="2 3">
    <name type="scientific">Pontibacter korlensis</name>
    <dbReference type="NCBI Taxonomy" id="400092"/>
    <lineage>
        <taxon>Bacteria</taxon>
        <taxon>Pseudomonadati</taxon>
        <taxon>Bacteroidota</taxon>
        <taxon>Cytophagia</taxon>
        <taxon>Cytophagales</taxon>
        <taxon>Hymenobacteraceae</taxon>
        <taxon>Pontibacter</taxon>
    </lineage>
</organism>
<dbReference type="Proteomes" id="UP000033109">
    <property type="component" value="Chromosome"/>
</dbReference>
<reference evidence="2 3" key="1">
    <citation type="journal article" date="2015" name="Sci. Rep.">
        <title>Unraveling adaptation of Pontibacter korlensis to radiation and infertility in desert through complete genome and comparative transcriptomic analysis.</title>
        <authorList>
            <person name="Dai J."/>
            <person name="Dai W."/>
            <person name="Qiu C."/>
            <person name="Yang Z."/>
            <person name="Zhang Y."/>
            <person name="Zhou M."/>
            <person name="Zhang L."/>
            <person name="Fang C."/>
            <person name="Gao Q."/>
            <person name="Yang Q."/>
            <person name="Li X."/>
            <person name="Wang Z."/>
            <person name="Wang Z."/>
            <person name="Jia Z."/>
            <person name="Chen X."/>
        </authorList>
    </citation>
    <scope>NUCLEOTIDE SEQUENCE [LARGE SCALE GENOMIC DNA]</scope>
    <source>
        <strain evidence="2 3">X14-1T</strain>
    </source>
</reference>
<keyword evidence="3" id="KW-1185">Reference proteome</keyword>
<dbReference type="STRING" id="400092.PKOR_15415"/>
<evidence type="ECO:0000313" key="3">
    <source>
        <dbReference type="Proteomes" id="UP000033109"/>
    </source>
</evidence>
<dbReference type="AlphaFoldDB" id="A0A0E3ZH25"/>
<sequence>MDNTLTSLQDSAKEEERIAKLYGYNITKEYVKSGTFQHVVGMAAHIFNVPIALINFQDKEHALIDSSIGLDGYDIVDRDVTLCSQAILREEVTVFRNAKEEPCLSNNPFVHGDFGLRFYAGAPIRTLEGYCIGVLGIGDTKPRDFTTEDEDVLEGLAAIIVNELEENKRRTEVG</sequence>
<gene>
    <name evidence="2" type="ORF">PKOR_15415</name>
</gene>
<dbReference type="PATRIC" id="fig|400092.3.peg.3363"/>
<dbReference type="EMBL" id="CP009621">
    <property type="protein sequence ID" value="AKD04219.1"/>
    <property type="molecule type" value="Genomic_DNA"/>
</dbReference>
<dbReference type="SUPFAM" id="SSF55781">
    <property type="entry name" value="GAF domain-like"/>
    <property type="match status" value="1"/>
</dbReference>
<dbReference type="InterPro" id="IPR003018">
    <property type="entry name" value="GAF"/>
</dbReference>
<dbReference type="Pfam" id="PF01590">
    <property type="entry name" value="GAF"/>
    <property type="match status" value="1"/>
</dbReference>
<evidence type="ECO:0000259" key="1">
    <source>
        <dbReference type="Pfam" id="PF01590"/>
    </source>
</evidence>
<dbReference type="PANTHER" id="PTHR43102">
    <property type="entry name" value="SLR1143 PROTEIN"/>
    <property type="match status" value="1"/>
</dbReference>
<dbReference type="PANTHER" id="PTHR43102:SF2">
    <property type="entry name" value="GAF DOMAIN-CONTAINING PROTEIN"/>
    <property type="match status" value="1"/>
</dbReference>
<dbReference type="Gene3D" id="3.30.450.40">
    <property type="match status" value="1"/>
</dbReference>
<dbReference type="KEGG" id="pko:PKOR_15415"/>
<protein>
    <recommendedName>
        <fullName evidence="1">GAF domain-containing protein</fullName>
    </recommendedName>
</protein>
<name>A0A0E3ZH25_9BACT</name>